<feature type="chain" id="PRO_5034376517" description="pancreatic elastase II" evidence="11">
    <location>
        <begin position="19"/>
        <end position="230"/>
    </location>
</feature>
<dbReference type="PANTHER" id="PTHR24257:SF19">
    <property type="entry name" value="CHYMOTRYPSIN-LIKE ELASTASE FAMILY MEMBER 2B"/>
    <property type="match status" value="1"/>
</dbReference>
<accession>A0A8C9EXZ2</accession>
<dbReference type="InterPro" id="IPR043504">
    <property type="entry name" value="Peptidase_S1_PA_chymotrypsin"/>
</dbReference>
<evidence type="ECO:0000256" key="10">
    <source>
        <dbReference type="ARBA" id="ARBA00038991"/>
    </source>
</evidence>
<keyword evidence="7" id="KW-0865">Zymogen</keyword>
<dbReference type="InterPro" id="IPR009003">
    <property type="entry name" value="Peptidase_S1_PA"/>
</dbReference>
<evidence type="ECO:0000313" key="13">
    <source>
        <dbReference type="Ensembl" id="ENSPSTP00000007628.1"/>
    </source>
</evidence>
<proteinExistence type="predicted"/>
<evidence type="ECO:0000256" key="1">
    <source>
        <dbReference type="ARBA" id="ARBA00004613"/>
    </source>
</evidence>
<evidence type="ECO:0000256" key="6">
    <source>
        <dbReference type="ARBA" id="ARBA00022825"/>
    </source>
</evidence>
<dbReference type="FunFam" id="2.40.10.10:FF:000017">
    <property type="entry name" value="Chymotrypsin-like elastase family member 1"/>
    <property type="match status" value="1"/>
</dbReference>
<protein>
    <recommendedName>
        <fullName evidence="10">pancreatic elastase II</fullName>
        <ecNumber evidence="10">3.4.21.71</ecNumber>
    </recommendedName>
</protein>
<feature type="domain" description="Peptidase S1" evidence="12">
    <location>
        <begin position="31"/>
        <end position="230"/>
    </location>
</feature>
<evidence type="ECO:0000256" key="7">
    <source>
        <dbReference type="ARBA" id="ARBA00023145"/>
    </source>
</evidence>
<evidence type="ECO:0000256" key="2">
    <source>
        <dbReference type="ARBA" id="ARBA00022525"/>
    </source>
</evidence>
<dbReference type="CDD" id="cd00190">
    <property type="entry name" value="Tryp_SPc"/>
    <property type="match status" value="1"/>
</dbReference>
<keyword evidence="6" id="KW-0720">Serine protease</keyword>
<keyword evidence="4 11" id="KW-0732">Signal</keyword>
<evidence type="ECO:0000256" key="9">
    <source>
        <dbReference type="ARBA" id="ARBA00036026"/>
    </source>
</evidence>
<dbReference type="Ensembl" id="ENSPSTT00000008001.1">
    <property type="protein sequence ID" value="ENSPSTP00000007628.1"/>
    <property type="gene ID" value="ENSPSTG00000005387.1"/>
</dbReference>
<keyword evidence="14" id="KW-1185">Reference proteome</keyword>
<keyword evidence="2" id="KW-0964">Secreted</keyword>
<dbReference type="GO" id="GO:0005615">
    <property type="term" value="C:extracellular space"/>
    <property type="evidence" value="ECO:0007669"/>
    <property type="project" value="TreeGrafter"/>
</dbReference>
<evidence type="ECO:0000256" key="5">
    <source>
        <dbReference type="ARBA" id="ARBA00022801"/>
    </source>
</evidence>
<keyword evidence="8" id="KW-1015">Disulfide bond</keyword>
<reference evidence="13" key="1">
    <citation type="submission" date="2025-08" db="UniProtKB">
        <authorList>
            <consortium name="Ensembl"/>
        </authorList>
    </citation>
    <scope>IDENTIFICATION</scope>
</reference>
<comment type="catalytic activity">
    <reaction evidence="9">
        <text>Preferential cleavage: Leu-|-Xaa, Met-|-Xaa and Phe-|-Xaa. Hydrolyzes elastin.</text>
        <dbReference type="EC" id="3.4.21.71"/>
    </reaction>
</comment>
<organism evidence="13 14">
    <name type="scientific">Pavo cristatus</name>
    <name type="common">Indian peafowl</name>
    <name type="synonym">Blue peafowl</name>
    <dbReference type="NCBI Taxonomy" id="9049"/>
    <lineage>
        <taxon>Eukaryota</taxon>
        <taxon>Metazoa</taxon>
        <taxon>Chordata</taxon>
        <taxon>Craniata</taxon>
        <taxon>Vertebrata</taxon>
        <taxon>Euteleostomi</taxon>
        <taxon>Archelosauria</taxon>
        <taxon>Archosauria</taxon>
        <taxon>Dinosauria</taxon>
        <taxon>Saurischia</taxon>
        <taxon>Theropoda</taxon>
        <taxon>Coelurosauria</taxon>
        <taxon>Aves</taxon>
        <taxon>Neognathae</taxon>
        <taxon>Galloanserae</taxon>
        <taxon>Galliformes</taxon>
        <taxon>Phasianidae</taxon>
        <taxon>Phasianinae</taxon>
        <taxon>Pavo</taxon>
    </lineage>
</organism>
<reference evidence="13" key="2">
    <citation type="submission" date="2025-09" db="UniProtKB">
        <authorList>
            <consortium name="Ensembl"/>
        </authorList>
    </citation>
    <scope>IDENTIFICATION</scope>
</reference>
<dbReference type="EC" id="3.4.21.71" evidence="10"/>
<dbReference type="Gene3D" id="2.40.10.10">
    <property type="entry name" value="Trypsin-like serine proteases"/>
    <property type="match status" value="2"/>
</dbReference>
<dbReference type="SMART" id="SM00020">
    <property type="entry name" value="Tryp_SPc"/>
    <property type="match status" value="1"/>
</dbReference>
<evidence type="ECO:0000256" key="11">
    <source>
        <dbReference type="SAM" id="SignalP"/>
    </source>
</evidence>
<dbReference type="Proteomes" id="UP000694428">
    <property type="component" value="Unplaced"/>
</dbReference>
<dbReference type="PROSITE" id="PS50240">
    <property type="entry name" value="TRYPSIN_DOM"/>
    <property type="match status" value="1"/>
</dbReference>
<keyword evidence="3" id="KW-0645">Protease</keyword>
<evidence type="ECO:0000256" key="8">
    <source>
        <dbReference type="ARBA" id="ARBA00023157"/>
    </source>
</evidence>
<feature type="signal peptide" evidence="11">
    <location>
        <begin position="1"/>
        <end position="18"/>
    </location>
</feature>
<dbReference type="GO" id="GO:0004252">
    <property type="term" value="F:serine-type endopeptidase activity"/>
    <property type="evidence" value="ECO:0007669"/>
    <property type="project" value="UniProtKB-EC"/>
</dbReference>
<dbReference type="PRINTS" id="PR00722">
    <property type="entry name" value="CHYMOTRYPSIN"/>
</dbReference>
<sequence length="230" mass="24521">IMLGILFAVLTLAAAALGCGVPAYPPAVSRVVGGEDARPYSWPWQVSPSGTVFQCMDFPTPLRVEESLLHTEWPLGSLRAYDHRYDIALIKLTEHVALSDKIKLACLPAAQSILSSNTACYVTGWGRLQTNGALPDDLQQGLLLVVDYATCSRPSWWGSTVKTNMVCAGGDGITSSCNGDSGGPLNCQNADGSWEVHGIVSFGSSLGCNYYRKPSVFTRVSAFDIVTVAS</sequence>
<dbReference type="Pfam" id="PF00089">
    <property type="entry name" value="Trypsin"/>
    <property type="match status" value="1"/>
</dbReference>
<evidence type="ECO:0000256" key="4">
    <source>
        <dbReference type="ARBA" id="ARBA00022729"/>
    </source>
</evidence>
<dbReference type="InterPro" id="IPR001254">
    <property type="entry name" value="Trypsin_dom"/>
</dbReference>
<evidence type="ECO:0000256" key="3">
    <source>
        <dbReference type="ARBA" id="ARBA00022670"/>
    </source>
</evidence>
<dbReference type="InterPro" id="IPR001314">
    <property type="entry name" value="Peptidase_S1A"/>
</dbReference>
<dbReference type="SUPFAM" id="SSF50494">
    <property type="entry name" value="Trypsin-like serine proteases"/>
    <property type="match status" value="1"/>
</dbReference>
<dbReference type="PROSITE" id="PS00135">
    <property type="entry name" value="TRYPSIN_SER"/>
    <property type="match status" value="1"/>
</dbReference>
<dbReference type="InterPro" id="IPR033116">
    <property type="entry name" value="TRYPSIN_SER"/>
</dbReference>
<name>A0A8C9EXZ2_PAVCR</name>
<comment type="subcellular location">
    <subcellularLocation>
        <location evidence="1">Secreted</location>
    </subcellularLocation>
</comment>
<keyword evidence="5" id="KW-0378">Hydrolase</keyword>
<evidence type="ECO:0000259" key="12">
    <source>
        <dbReference type="PROSITE" id="PS50240"/>
    </source>
</evidence>
<dbReference type="AlphaFoldDB" id="A0A8C9EXZ2"/>
<evidence type="ECO:0000313" key="14">
    <source>
        <dbReference type="Proteomes" id="UP000694428"/>
    </source>
</evidence>
<dbReference type="InterPro" id="IPR050850">
    <property type="entry name" value="Peptidase_S1_Elastase_sf"/>
</dbReference>
<dbReference type="PANTHER" id="PTHR24257">
    <property type="entry name" value="CHYMOTRYPSIN-LIKE ELASTASE FAMILY MEMBER"/>
    <property type="match status" value="1"/>
</dbReference>
<dbReference type="GO" id="GO:0006508">
    <property type="term" value="P:proteolysis"/>
    <property type="evidence" value="ECO:0007669"/>
    <property type="project" value="UniProtKB-KW"/>
</dbReference>